<dbReference type="PROSITE" id="PS01358">
    <property type="entry name" value="ZF_RANBP2_1"/>
    <property type="match status" value="1"/>
</dbReference>
<dbReference type="Gene3D" id="2.30.30.380">
    <property type="entry name" value="Zn-finger domain of Sec23/24"/>
    <property type="match status" value="1"/>
</dbReference>
<dbReference type="SUPFAM" id="SSF90209">
    <property type="entry name" value="Ran binding protein zinc finger-like"/>
    <property type="match status" value="1"/>
</dbReference>
<evidence type="ECO:0000256" key="5">
    <source>
        <dbReference type="ARBA" id="ARBA00023136"/>
    </source>
</evidence>
<evidence type="ECO:0000256" key="1">
    <source>
        <dbReference type="ARBA" id="ARBA00004370"/>
    </source>
</evidence>
<dbReference type="SMART" id="SM00184">
    <property type="entry name" value="RING"/>
    <property type="match status" value="1"/>
</dbReference>
<proteinExistence type="predicted"/>
<dbReference type="GO" id="GO:0008270">
    <property type="term" value="F:zinc ion binding"/>
    <property type="evidence" value="ECO:0007669"/>
    <property type="project" value="UniProtKB-KW"/>
</dbReference>
<feature type="domain" description="RING-type" evidence="8">
    <location>
        <begin position="310"/>
        <end position="352"/>
    </location>
</feature>
<dbReference type="InterPro" id="IPR013083">
    <property type="entry name" value="Znf_RING/FYVE/PHD"/>
</dbReference>
<feature type="compositionally biased region" description="Polar residues" evidence="7">
    <location>
        <begin position="10"/>
        <end position="26"/>
    </location>
</feature>
<evidence type="ECO:0000256" key="6">
    <source>
        <dbReference type="PROSITE-ProRule" id="PRU00322"/>
    </source>
</evidence>
<keyword evidence="5" id="KW-0472">Membrane</keyword>
<evidence type="ECO:0000313" key="11">
    <source>
        <dbReference type="Proteomes" id="UP000265515"/>
    </source>
</evidence>
<dbReference type="Pfam" id="PF00641">
    <property type="entry name" value="Zn_ribbon_RanBP"/>
    <property type="match status" value="1"/>
</dbReference>
<dbReference type="InterPro" id="IPR036443">
    <property type="entry name" value="Znf_RanBP2_sf"/>
</dbReference>
<organism evidence="10 11">
    <name type="scientific">Chara braunii</name>
    <name type="common">Braun's stonewort</name>
    <dbReference type="NCBI Taxonomy" id="69332"/>
    <lineage>
        <taxon>Eukaryota</taxon>
        <taxon>Viridiplantae</taxon>
        <taxon>Streptophyta</taxon>
        <taxon>Charophyceae</taxon>
        <taxon>Charales</taxon>
        <taxon>Characeae</taxon>
        <taxon>Chara</taxon>
    </lineage>
</organism>
<keyword evidence="3 6" id="KW-0863">Zinc-finger</keyword>
<evidence type="ECO:0000313" key="10">
    <source>
        <dbReference type="EMBL" id="GBG90037.1"/>
    </source>
</evidence>
<dbReference type="PANTHER" id="PTHR46151">
    <property type="entry name" value="NEP1-INTERACTING PROTEIN-LIKE 2"/>
    <property type="match status" value="1"/>
</dbReference>
<dbReference type="STRING" id="69332.A0A388M620"/>
<reference evidence="10 11" key="1">
    <citation type="journal article" date="2018" name="Cell">
        <title>The Chara Genome: Secondary Complexity and Implications for Plant Terrestrialization.</title>
        <authorList>
            <person name="Nishiyama T."/>
            <person name="Sakayama H."/>
            <person name="Vries J.D."/>
            <person name="Buschmann H."/>
            <person name="Saint-Marcoux D."/>
            <person name="Ullrich K.K."/>
            <person name="Haas F.B."/>
            <person name="Vanderstraeten L."/>
            <person name="Becker D."/>
            <person name="Lang D."/>
            <person name="Vosolsobe S."/>
            <person name="Rombauts S."/>
            <person name="Wilhelmsson P.K.I."/>
            <person name="Janitza P."/>
            <person name="Kern R."/>
            <person name="Heyl A."/>
            <person name="Rumpler F."/>
            <person name="Villalobos L.I.A.C."/>
            <person name="Clay J.M."/>
            <person name="Skokan R."/>
            <person name="Toyoda A."/>
            <person name="Suzuki Y."/>
            <person name="Kagoshima H."/>
            <person name="Schijlen E."/>
            <person name="Tajeshwar N."/>
            <person name="Catarino B."/>
            <person name="Hetherington A.J."/>
            <person name="Saltykova A."/>
            <person name="Bonnot C."/>
            <person name="Breuninger H."/>
            <person name="Symeonidi A."/>
            <person name="Radhakrishnan G.V."/>
            <person name="Van Nieuwerburgh F."/>
            <person name="Deforce D."/>
            <person name="Chang C."/>
            <person name="Karol K.G."/>
            <person name="Hedrich R."/>
            <person name="Ulvskov P."/>
            <person name="Glockner G."/>
            <person name="Delwiche C.F."/>
            <person name="Petrasek J."/>
            <person name="Van de Peer Y."/>
            <person name="Friml J."/>
            <person name="Beilby M."/>
            <person name="Dolan L."/>
            <person name="Kohara Y."/>
            <person name="Sugano S."/>
            <person name="Fujiyama A."/>
            <person name="Delaux P.-M."/>
            <person name="Quint M."/>
            <person name="TheiBen G."/>
            <person name="Hagemann M."/>
            <person name="Harholt J."/>
            <person name="Dunand C."/>
            <person name="Zachgo S."/>
            <person name="Langdale J."/>
            <person name="Maumus F."/>
            <person name="Straeten D.V.D."/>
            <person name="Gould S.B."/>
            <person name="Rensing S.A."/>
        </authorList>
    </citation>
    <scope>NUCLEOTIDE SEQUENCE [LARGE SCALE GENOMIC DNA]</scope>
    <source>
        <strain evidence="10 11">S276</strain>
    </source>
</reference>
<dbReference type="AlphaFoldDB" id="A0A388M620"/>
<feature type="compositionally biased region" description="Low complexity" evidence="7">
    <location>
        <begin position="45"/>
        <end position="55"/>
    </location>
</feature>
<dbReference type="Proteomes" id="UP000265515">
    <property type="component" value="Unassembled WGS sequence"/>
</dbReference>
<comment type="caution">
    <text evidence="10">The sequence shown here is derived from an EMBL/GenBank/DDBJ whole genome shotgun (WGS) entry which is preliminary data.</text>
</comment>
<evidence type="ECO:0000256" key="7">
    <source>
        <dbReference type="SAM" id="MobiDB-lite"/>
    </source>
</evidence>
<evidence type="ECO:0000259" key="8">
    <source>
        <dbReference type="PROSITE" id="PS50089"/>
    </source>
</evidence>
<feature type="region of interest" description="Disordered" evidence="7">
    <location>
        <begin position="1"/>
        <end position="55"/>
    </location>
</feature>
<name>A0A388M620_CHABU</name>
<dbReference type="EMBL" id="BFEA01000780">
    <property type="protein sequence ID" value="GBG90037.1"/>
    <property type="molecule type" value="Genomic_DNA"/>
</dbReference>
<dbReference type="SMART" id="SM00547">
    <property type="entry name" value="ZnF_RBZ"/>
    <property type="match status" value="1"/>
</dbReference>
<accession>A0A388M620</accession>
<keyword evidence="11" id="KW-1185">Reference proteome</keyword>
<protein>
    <recommendedName>
        <fullName evidence="12">RING-type domain-containing protein</fullName>
    </recommendedName>
</protein>
<feature type="domain" description="RanBP2-type" evidence="9">
    <location>
        <begin position="56"/>
        <end position="85"/>
    </location>
</feature>
<dbReference type="Gramene" id="GBG90037">
    <property type="protein sequence ID" value="GBG90037"/>
    <property type="gene ID" value="CBR_g50130"/>
</dbReference>
<dbReference type="InterPro" id="IPR001876">
    <property type="entry name" value="Znf_RanBP2"/>
</dbReference>
<gene>
    <name evidence="10" type="ORF">CBR_g50130</name>
</gene>
<evidence type="ECO:0000259" key="9">
    <source>
        <dbReference type="PROSITE" id="PS50199"/>
    </source>
</evidence>
<comment type="subcellular location">
    <subcellularLocation>
        <location evidence="1">Membrane</location>
    </subcellularLocation>
</comment>
<dbReference type="InterPro" id="IPR001841">
    <property type="entry name" value="Znf_RING"/>
</dbReference>
<evidence type="ECO:0008006" key="12">
    <source>
        <dbReference type="Google" id="ProtNLM"/>
    </source>
</evidence>
<dbReference type="PROSITE" id="PS50199">
    <property type="entry name" value="ZF_RANBP2_2"/>
    <property type="match status" value="1"/>
</dbReference>
<dbReference type="CDD" id="cd16461">
    <property type="entry name" value="RING-H2_EL5-like"/>
    <property type="match status" value="1"/>
</dbReference>
<dbReference type="GO" id="GO:0016020">
    <property type="term" value="C:membrane"/>
    <property type="evidence" value="ECO:0007669"/>
    <property type="project" value="UniProtKB-SubCell"/>
</dbReference>
<evidence type="ECO:0000256" key="4">
    <source>
        <dbReference type="ARBA" id="ARBA00022833"/>
    </source>
</evidence>
<dbReference type="PANTHER" id="PTHR46151:SF18">
    <property type="entry name" value="NEP1-INTERACTING PROTEIN-LIKE 2"/>
    <property type="match status" value="1"/>
</dbReference>
<dbReference type="OrthoDB" id="9984778at2759"/>
<evidence type="ECO:0000256" key="2">
    <source>
        <dbReference type="ARBA" id="ARBA00022723"/>
    </source>
</evidence>
<dbReference type="Pfam" id="PF13639">
    <property type="entry name" value="zf-RING_2"/>
    <property type="match status" value="1"/>
</dbReference>
<dbReference type="Gene3D" id="3.30.40.10">
    <property type="entry name" value="Zinc/RING finger domain, C3HC4 (zinc finger)"/>
    <property type="match status" value="1"/>
</dbReference>
<sequence length="357" mass="37425">MSSGPHRRASSSARSGTYEQQPLIATSASSSSPSRHEEVLGGQQPSSSSSVSPPSLARPWDCPHCTFINEVEILRCAMCQRPRYVHHPVLLATVTPAEALPSNTGGGHGERGDGGVVLGRRRFDDEADEEEDEEGGGGFLQGVAGMSEGQSFLNGALSGALTGVFAFVGACAGAVAGALAGRAADSGFFRSAGLGAVAGAVVSVEALEASRSIWRSTRTASNSRPSLASRVEYYLGGMMQDPFSADEIIGPGGRVWQVDVDGMSYDELYEMFGPGRTASIGLSPASLARLPSHEVTVEKRDESAGESSGCAICLQDMVKGEMVRVLPNCAHAFHKDCVDKWLSQQGICPVCRDEIVV</sequence>
<evidence type="ECO:0000256" key="3">
    <source>
        <dbReference type="ARBA" id="ARBA00022771"/>
    </source>
</evidence>
<dbReference type="PROSITE" id="PS50089">
    <property type="entry name" value="ZF_RING_2"/>
    <property type="match status" value="1"/>
</dbReference>
<keyword evidence="4" id="KW-0862">Zinc</keyword>
<dbReference type="SUPFAM" id="SSF57850">
    <property type="entry name" value="RING/U-box"/>
    <property type="match status" value="1"/>
</dbReference>
<keyword evidence="2" id="KW-0479">Metal-binding</keyword>